<dbReference type="InterPro" id="IPR026740">
    <property type="entry name" value="AP3_beta"/>
</dbReference>
<dbReference type="InterPro" id="IPR016024">
    <property type="entry name" value="ARM-type_fold"/>
</dbReference>
<dbReference type="AlphaFoldDB" id="A0AAV9I705"/>
<evidence type="ECO:0000256" key="6">
    <source>
        <dbReference type="ARBA" id="ARBA00023136"/>
    </source>
</evidence>
<dbReference type="InterPro" id="IPR011989">
    <property type="entry name" value="ARM-like"/>
</dbReference>
<dbReference type="Gene3D" id="1.25.10.10">
    <property type="entry name" value="Leucine-rich Repeat Variant"/>
    <property type="match status" value="1"/>
</dbReference>
<comment type="caution">
    <text evidence="12">The sequence shown here is derived from an EMBL/GenBank/DDBJ whole genome shotgun (WGS) entry which is preliminary data.</text>
</comment>
<dbReference type="GO" id="GO:0016192">
    <property type="term" value="P:vesicle-mediated transport"/>
    <property type="evidence" value="ECO:0007669"/>
    <property type="project" value="InterPro"/>
</dbReference>
<keyword evidence="5 8" id="KW-0653">Protein transport</keyword>
<evidence type="ECO:0000256" key="2">
    <source>
        <dbReference type="ARBA" id="ARBA00006613"/>
    </source>
</evidence>
<protein>
    <recommendedName>
        <fullName evidence="8">AP-3 complex subunit beta</fullName>
    </recommendedName>
</protein>
<feature type="domain" description="AP-3 complex subunit beta-1/2 C-terminal" evidence="11">
    <location>
        <begin position="944"/>
        <end position="1072"/>
    </location>
</feature>
<feature type="domain" description="Clathrin/coatomer adaptor adaptin-like N-terminal" evidence="10">
    <location>
        <begin position="25"/>
        <end position="597"/>
    </location>
</feature>
<keyword evidence="3 8" id="KW-0813">Transport</keyword>
<evidence type="ECO:0000256" key="1">
    <source>
        <dbReference type="ARBA" id="ARBA00004145"/>
    </source>
</evidence>
<dbReference type="GO" id="GO:0006886">
    <property type="term" value="P:intracellular protein transport"/>
    <property type="evidence" value="ECO:0007669"/>
    <property type="project" value="InterPro"/>
</dbReference>
<keyword evidence="6 8" id="KW-0472">Membrane</keyword>
<evidence type="ECO:0000256" key="4">
    <source>
        <dbReference type="ARBA" id="ARBA00022553"/>
    </source>
</evidence>
<keyword evidence="13" id="KW-1185">Reference proteome</keyword>
<reference evidence="12 13" key="1">
    <citation type="submission" date="2022-07" db="EMBL/GenBank/DDBJ databases">
        <title>Genome-wide signatures of adaptation to extreme environments.</title>
        <authorList>
            <person name="Cho C.H."/>
            <person name="Yoon H.S."/>
        </authorList>
    </citation>
    <scope>NUCLEOTIDE SEQUENCE [LARGE SCALE GENOMIC DNA]</scope>
    <source>
        <strain evidence="12 13">108.79 E11</strain>
    </source>
</reference>
<dbReference type="Pfam" id="PF24080">
    <property type="entry name" value="AP3B1_C_2"/>
    <property type="match status" value="1"/>
</dbReference>
<dbReference type="Pfam" id="PF01602">
    <property type="entry name" value="Adaptin_N"/>
    <property type="match status" value="1"/>
</dbReference>
<feature type="compositionally biased region" description="Low complexity" evidence="9">
    <location>
        <begin position="705"/>
        <end position="724"/>
    </location>
</feature>
<evidence type="ECO:0000259" key="11">
    <source>
        <dbReference type="Pfam" id="PF24080"/>
    </source>
</evidence>
<dbReference type="GO" id="GO:0030123">
    <property type="term" value="C:AP-3 adaptor complex"/>
    <property type="evidence" value="ECO:0007669"/>
    <property type="project" value="UniProtKB-UniRule"/>
</dbReference>
<feature type="compositionally biased region" description="Acidic residues" evidence="9">
    <location>
        <begin position="725"/>
        <end position="736"/>
    </location>
</feature>
<dbReference type="PANTHER" id="PTHR11134">
    <property type="entry name" value="ADAPTOR COMPLEX SUBUNIT BETA FAMILY MEMBER"/>
    <property type="match status" value="1"/>
</dbReference>
<dbReference type="InterPro" id="IPR026739">
    <property type="entry name" value="AP_beta"/>
</dbReference>
<dbReference type="EMBL" id="JANCYU010000001">
    <property type="protein sequence ID" value="KAK4522177.1"/>
    <property type="molecule type" value="Genomic_DNA"/>
</dbReference>
<dbReference type="InterPro" id="IPR056314">
    <property type="entry name" value="AP3B1/2_C"/>
</dbReference>
<dbReference type="SUPFAM" id="SSF48371">
    <property type="entry name" value="ARM repeat"/>
    <property type="match status" value="1"/>
</dbReference>
<keyword evidence="4" id="KW-0597">Phosphoprotein</keyword>
<accession>A0AAV9I705</accession>
<feature type="region of interest" description="Disordered" evidence="9">
    <location>
        <begin position="702"/>
        <end position="752"/>
    </location>
</feature>
<dbReference type="Proteomes" id="UP001300502">
    <property type="component" value="Unassembled WGS sequence"/>
</dbReference>
<evidence type="ECO:0000313" key="12">
    <source>
        <dbReference type="EMBL" id="KAK4522177.1"/>
    </source>
</evidence>
<name>A0AAV9I705_9RHOD</name>
<sequence length="1080" mass="123617">MATSVNNSFSSAFSDAQYFESGMIRSEEIRRQLDSSSLRDKLEAMKRIIALISLGKDASLFFPDVVKNVASSSIELKKLVYLYLEHYADSYPDLALLSVNAFQKDLTDSNQSIRALALRVLSSIRVETILQVVVWAIKKCVRDSSPYVRRASAFAMIKAHEMDSSVADDLLTSFEILLNDHSTSVIGAALLAWRQIFPQRYELLHPHFRKICRLLVDMDEWSQVTCLQILMFYAREHFPMPKHFHVELDQLRERSSNETLQSESIDKVFSSKDEKEDEIDEDLLLLLKESEYLFLSRNSAVVLSAVSLFFHLAPYEMFLEKTIEPLLRLLSFSSDIQFVVLEFIFVIASLEPNSFVPYISCFFLSERDSQPIREWKLRIMKALVLRASVASLEPCISSLMMELRYYLQREESAIAHSITEIVGIIGERNSSWSFLCVQVLSKVASHSTSHTVVSKAMSVLRHLIQMQPTQHAGMVQYLCCHLMENNNVMASTAKAHIIWLVGEYHELLPLKMSVELFRIFCTLFVNESNQVKLQTMNLGAKLLAFFSKEIQDRKEAVARKTEYYDFCRLLFAYIVKVAKYDSDYDVRDEARLFEVLLLNEDHPSLAKLTMDILSTKKPTSSLWRHEESLFVAKKEWRERGPVLGSFTHLFDGKVESDNNTFLPDWSSVTKCKKLRMEETYDSKKQSQRSEIVLDRKSLSTQGFYESSSSNTEEYSSEEQSSTISESEEESEEEDLVSDSSNEQQSSSKEVDNLVMDVEQARSSNDPLSRISNDNLVETFQDLGIEEFSEKTSKTKKESNQVDLVFELSNSTFEPAGKDSLPVKMNKCWKRLVNGWNCGGIEIDYYVSRHPSVYGLDVCIVCLRMRNTNTYPVSNIQLVPSKASEESEQEQLPELLSSEEAFSLKENEVKEVAIHVKLKGRPDQLYLDLECSLGKFPVCFRFTVGEILRPEVFNVSEFEKRKSLMSGMLQMESRIYVPETTKRRKDDKVVEEFLHATILSIANVAPVNNNSATGKQQGRESTLYYSARIRGNEKLVLITLKLSFQGEADHILLLLNSEDIVIGSNLLHFLKRQIEVAIHDL</sequence>
<evidence type="ECO:0000256" key="7">
    <source>
        <dbReference type="ARBA" id="ARBA00023570"/>
    </source>
</evidence>
<organism evidence="12 13">
    <name type="scientific">Galdieria yellowstonensis</name>
    <dbReference type="NCBI Taxonomy" id="3028027"/>
    <lineage>
        <taxon>Eukaryota</taxon>
        <taxon>Rhodophyta</taxon>
        <taxon>Bangiophyceae</taxon>
        <taxon>Galdieriales</taxon>
        <taxon>Galdieriaceae</taxon>
        <taxon>Galdieria</taxon>
    </lineage>
</organism>
<proteinExistence type="inferred from homology"/>
<comment type="subcellular location">
    <subcellularLocation>
        <location evidence="1">Cytoplasmic vesicle</location>
        <location evidence="1">Clathrin-coated vesicle membrane</location>
        <topology evidence="1">Peripheral membrane protein</topology>
        <orientation evidence="1">Cytoplasmic side</orientation>
    </subcellularLocation>
</comment>
<evidence type="ECO:0000256" key="9">
    <source>
        <dbReference type="SAM" id="MobiDB-lite"/>
    </source>
</evidence>
<gene>
    <name evidence="12" type="ORF">GAYE_FCTG49G0056</name>
</gene>
<evidence type="ECO:0000256" key="8">
    <source>
        <dbReference type="PIRNR" id="PIRNR037096"/>
    </source>
</evidence>
<dbReference type="GO" id="GO:0030665">
    <property type="term" value="C:clathrin-coated vesicle membrane"/>
    <property type="evidence" value="ECO:0007669"/>
    <property type="project" value="UniProtKB-SubCell"/>
</dbReference>
<comment type="function">
    <text evidence="7">Subunit of non-clathrin- and clathrin-associated adaptor protein complex 3 (AP-3) that plays a role in protein sorting in the late-Golgi/trans-Golgi network (TGN) and/or endosomes. The AP complexes mediate both the recruitment of clathrin to membranes and the recognition of sorting signals within the cytosolic tails of transmembrane cargo molecules. AP-3 appears to be involved in the sorting of a subset of transmembrane proteins targeted to lysosomes and lysosome-related organelles. In concert with the BLOC-1 complex, AP-3 is required to target cargos into vesicles assembled at cell bodies for delivery into neurites and nerve terminals.</text>
</comment>
<evidence type="ECO:0000313" key="13">
    <source>
        <dbReference type="Proteomes" id="UP001300502"/>
    </source>
</evidence>
<evidence type="ECO:0000259" key="10">
    <source>
        <dbReference type="Pfam" id="PF01602"/>
    </source>
</evidence>
<feature type="compositionally biased region" description="Low complexity" evidence="9">
    <location>
        <begin position="737"/>
        <end position="747"/>
    </location>
</feature>
<evidence type="ECO:0000256" key="3">
    <source>
        <dbReference type="ARBA" id="ARBA00022448"/>
    </source>
</evidence>
<evidence type="ECO:0000256" key="5">
    <source>
        <dbReference type="ARBA" id="ARBA00022927"/>
    </source>
</evidence>
<dbReference type="PIRSF" id="PIRSF037096">
    <property type="entry name" value="AP3_complex_beta"/>
    <property type="match status" value="1"/>
</dbReference>
<dbReference type="InterPro" id="IPR002553">
    <property type="entry name" value="Clathrin/coatomer_adapt-like_N"/>
</dbReference>
<comment type="similarity">
    <text evidence="2 8">Belongs to the adaptor complexes large subunit family.</text>
</comment>